<dbReference type="Gene3D" id="3.40.50.10190">
    <property type="entry name" value="BRCT domain"/>
    <property type="match status" value="1"/>
</dbReference>
<feature type="domain" description="BRCT" evidence="1">
    <location>
        <begin position="82"/>
        <end position="147"/>
    </location>
</feature>
<organism evidence="2 3">
    <name type="scientific">Kushneria phyllosphaerae</name>
    <dbReference type="NCBI Taxonomy" id="2100822"/>
    <lineage>
        <taxon>Bacteria</taxon>
        <taxon>Pseudomonadati</taxon>
        <taxon>Pseudomonadota</taxon>
        <taxon>Gammaproteobacteria</taxon>
        <taxon>Oceanospirillales</taxon>
        <taxon>Halomonadaceae</taxon>
        <taxon>Kushneria</taxon>
    </lineage>
</organism>
<keyword evidence="3" id="KW-1185">Reference proteome</keyword>
<dbReference type="GO" id="GO:0003911">
    <property type="term" value="F:DNA ligase (NAD+) activity"/>
    <property type="evidence" value="ECO:0007669"/>
    <property type="project" value="UniProtKB-EC"/>
</dbReference>
<accession>A0A2R8CIZ7</accession>
<name>A0A2R8CIZ7_9GAMM</name>
<dbReference type="SUPFAM" id="SSF52113">
    <property type="entry name" value="BRCT domain"/>
    <property type="match status" value="1"/>
</dbReference>
<evidence type="ECO:0000259" key="1">
    <source>
        <dbReference type="Pfam" id="PF00533"/>
    </source>
</evidence>
<dbReference type="EC" id="6.5.1.2" evidence="2"/>
<gene>
    <name evidence="2" type="primary">ligA_1</name>
    <name evidence="2" type="ORF">KSP9073_00855</name>
</gene>
<keyword evidence="2" id="KW-0436">Ligase</keyword>
<dbReference type="RefSeq" id="WP_165814147.1">
    <property type="nucleotide sequence ID" value="NZ_ONZI01000001.1"/>
</dbReference>
<dbReference type="Proteomes" id="UP000244934">
    <property type="component" value="Unassembled WGS sequence"/>
</dbReference>
<evidence type="ECO:0000313" key="2">
    <source>
        <dbReference type="EMBL" id="SPJ32853.1"/>
    </source>
</evidence>
<dbReference type="InterPro" id="IPR036420">
    <property type="entry name" value="BRCT_dom_sf"/>
</dbReference>
<dbReference type="Pfam" id="PF00533">
    <property type="entry name" value="BRCT"/>
    <property type="match status" value="1"/>
</dbReference>
<proteinExistence type="predicted"/>
<evidence type="ECO:0000313" key="3">
    <source>
        <dbReference type="Proteomes" id="UP000244934"/>
    </source>
</evidence>
<protein>
    <submittedName>
        <fullName evidence="2">DNA ligase</fullName>
        <ecNumber evidence="2">6.5.1.2</ecNumber>
    </submittedName>
</protein>
<dbReference type="EMBL" id="ONZI01000001">
    <property type="protein sequence ID" value="SPJ32853.1"/>
    <property type="molecule type" value="Genomic_DNA"/>
</dbReference>
<dbReference type="InterPro" id="IPR001357">
    <property type="entry name" value="BRCT_dom"/>
</dbReference>
<sequence length="155" mass="17152">MKKITFLYCDARGNTSTRHVSDFKYDQRFLKGICSASNSFRTFRRDRILEVIETSELLQTAIPPKLPEISSISLKSELALEIMFTGFPKTQRASLEEICSKAGMKLRKTVSKNLSFICAGPNAGPTKMSAAQAQGVAVLDEADLVRLLETGEISE</sequence>
<dbReference type="AlphaFoldDB" id="A0A2R8CIZ7"/>
<reference evidence="3" key="1">
    <citation type="submission" date="2018-03" db="EMBL/GenBank/DDBJ databases">
        <authorList>
            <person name="Navarro De La Torre S."/>
        </authorList>
    </citation>
    <scope>NUCLEOTIDE SEQUENCE [LARGE SCALE GENOMIC DNA]</scope>
    <source>
        <strain evidence="3">EAod3</strain>
    </source>
</reference>